<sequence>RSHWILVVPSKSTSFDSKEFISKLAFTDRITMLKWSANLNEWVVLTYTATAEGFKVQSSRIPISTKLMFSASLKPSRPNNFFQRKLRVISRHPTKPEGLYQKVAGCYFLNGQTRCTGYVGKLVDLIAASLNLTLINRSVKSCGIAGRNGTRVDEIEKNVNITNI</sequence>
<dbReference type="Proteomes" id="UP001497623">
    <property type="component" value="Unassembled WGS sequence"/>
</dbReference>
<evidence type="ECO:0000313" key="1">
    <source>
        <dbReference type="EMBL" id="CAL4118906.1"/>
    </source>
</evidence>
<protein>
    <submittedName>
        <fullName evidence="1">Uncharacterized protein</fullName>
    </submittedName>
</protein>
<comment type="caution">
    <text evidence="1">The sequence shown here is derived from an EMBL/GenBank/DDBJ whole genome shotgun (WGS) entry which is preliminary data.</text>
</comment>
<feature type="non-terminal residue" evidence="1">
    <location>
        <position position="164"/>
    </location>
</feature>
<organism evidence="1 2">
    <name type="scientific">Meganyctiphanes norvegica</name>
    <name type="common">Northern krill</name>
    <name type="synonym">Thysanopoda norvegica</name>
    <dbReference type="NCBI Taxonomy" id="48144"/>
    <lineage>
        <taxon>Eukaryota</taxon>
        <taxon>Metazoa</taxon>
        <taxon>Ecdysozoa</taxon>
        <taxon>Arthropoda</taxon>
        <taxon>Crustacea</taxon>
        <taxon>Multicrustacea</taxon>
        <taxon>Malacostraca</taxon>
        <taxon>Eumalacostraca</taxon>
        <taxon>Eucarida</taxon>
        <taxon>Euphausiacea</taxon>
        <taxon>Euphausiidae</taxon>
        <taxon>Meganyctiphanes</taxon>
    </lineage>
</organism>
<evidence type="ECO:0000313" key="2">
    <source>
        <dbReference type="Proteomes" id="UP001497623"/>
    </source>
</evidence>
<proteinExistence type="predicted"/>
<dbReference type="AlphaFoldDB" id="A0AAV2R9J2"/>
<keyword evidence="2" id="KW-1185">Reference proteome</keyword>
<accession>A0AAV2R9J2</accession>
<gene>
    <name evidence="1" type="ORF">MNOR_LOCUS21554</name>
</gene>
<dbReference type="EMBL" id="CAXKWB010017455">
    <property type="protein sequence ID" value="CAL4118906.1"/>
    <property type="molecule type" value="Genomic_DNA"/>
</dbReference>
<feature type="non-terminal residue" evidence="1">
    <location>
        <position position="1"/>
    </location>
</feature>
<name>A0AAV2R9J2_MEGNR</name>
<reference evidence="1 2" key="1">
    <citation type="submission" date="2024-05" db="EMBL/GenBank/DDBJ databases">
        <authorList>
            <person name="Wallberg A."/>
        </authorList>
    </citation>
    <scope>NUCLEOTIDE SEQUENCE [LARGE SCALE GENOMIC DNA]</scope>
</reference>